<proteinExistence type="predicted"/>
<dbReference type="EMBL" id="JAWJWF010000005">
    <property type="protein sequence ID" value="KAK6632275.1"/>
    <property type="molecule type" value="Genomic_DNA"/>
</dbReference>
<dbReference type="Proteomes" id="UP001359485">
    <property type="component" value="Unassembled WGS sequence"/>
</dbReference>
<name>A0ABR1B0B3_POLSC</name>
<sequence>MRLCATGLKGLNRSRSKLNTSLVRDPVISSWVTKKYKLPLSNLEATVSQAGSLTCSGVFGCIRSPAKPFSSESSTKPATSNNPPRDNSISGHQEGDQTKLNGNFLRNDAAGYATRKRTGLTFPVINNESTSMVRSCGRKIKVYAQEIWTLYGPVFEFQVQTYEKKFLLIDT</sequence>
<evidence type="ECO:0000313" key="2">
    <source>
        <dbReference type="EMBL" id="KAK6632275.1"/>
    </source>
</evidence>
<protein>
    <submittedName>
        <fullName evidence="2">Uncharacterized protein</fullName>
    </submittedName>
</protein>
<evidence type="ECO:0000256" key="1">
    <source>
        <dbReference type="SAM" id="MobiDB-lite"/>
    </source>
</evidence>
<comment type="caution">
    <text evidence="2">The sequence shown here is derived from an EMBL/GenBank/DDBJ whole genome shotgun (WGS) entry which is preliminary data.</text>
</comment>
<accession>A0ABR1B0B3</accession>
<reference evidence="2 3" key="1">
    <citation type="submission" date="2023-09" db="EMBL/GenBank/DDBJ databases">
        <title>Genomes of two closely related lineages of the louse Polyplax serrata with different host specificities.</title>
        <authorList>
            <person name="Martinu J."/>
            <person name="Tarabai H."/>
            <person name="Stefka J."/>
            <person name="Hypsa V."/>
        </authorList>
    </citation>
    <scope>NUCLEOTIDE SEQUENCE [LARGE SCALE GENOMIC DNA]</scope>
    <source>
        <strain evidence="2">98ZLc_SE</strain>
    </source>
</reference>
<organism evidence="2 3">
    <name type="scientific">Polyplax serrata</name>
    <name type="common">Common mouse louse</name>
    <dbReference type="NCBI Taxonomy" id="468196"/>
    <lineage>
        <taxon>Eukaryota</taxon>
        <taxon>Metazoa</taxon>
        <taxon>Ecdysozoa</taxon>
        <taxon>Arthropoda</taxon>
        <taxon>Hexapoda</taxon>
        <taxon>Insecta</taxon>
        <taxon>Pterygota</taxon>
        <taxon>Neoptera</taxon>
        <taxon>Paraneoptera</taxon>
        <taxon>Psocodea</taxon>
        <taxon>Troctomorpha</taxon>
        <taxon>Phthiraptera</taxon>
        <taxon>Anoplura</taxon>
        <taxon>Polyplacidae</taxon>
        <taxon>Polyplax</taxon>
    </lineage>
</organism>
<keyword evidence="3" id="KW-1185">Reference proteome</keyword>
<evidence type="ECO:0000313" key="3">
    <source>
        <dbReference type="Proteomes" id="UP001359485"/>
    </source>
</evidence>
<gene>
    <name evidence="2" type="ORF">RUM44_007316</name>
</gene>
<feature type="region of interest" description="Disordered" evidence="1">
    <location>
        <begin position="68"/>
        <end position="101"/>
    </location>
</feature>
<feature type="compositionally biased region" description="Polar residues" evidence="1">
    <location>
        <begin position="70"/>
        <end position="91"/>
    </location>
</feature>